<feature type="active site" description="Proton donor" evidence="1">
    <location>
        <position position="77"/>
    </location>
</feature>
<evidence type="ECO:0000313" key="3">
    <source>
        <dbReference type="EMBL" id="AXB45579.1"/>
    </source>
</evidence>
<dbReference type="InterPro" id="IPR050246">
    <property type="entry name" value="Class_II_FBP_aldolase"/>
</dbReference>
<dbReference type="SUPFAM" id="SSF51569">
    <property type="entry name" value="Aldolase"/>
    <property type="match status" value="1"/>
</dbReference>
<gene>
    <name evidence="3" type="ORF">A4R43_26350</name>
</gene>
<comment type="cofactor">
    <cofactor evidence="2">
        <name>Zn(2+)</name>
        <dbReference type="ChEBI" id="CHEBI:29105"/>
    </cofactor>
    <text evidence="2">Binds 2 Zn(2+) ions per subunit. One is catalytic and the other provides a structural contribution.</text>
</comment>
<dbReference type="Pfam" id="PF01116">
    <property type="entry name" value="F_bP_aldolase"/>
    <property type="match status" value="1"/>
</dbReference>
<accession>A0A344LC05</accession>
<evidence type="ECO:0008006" key="5">
    <source>
        <dbReference type="Google" id="ProtNLM"/>
    </source>
</evidence>
<keyword evidence="4" id="KW-1185">Reference proteome</keyword>
<dbReference type="Gene3D" id="3.20.20.70">
    <property type="entry name" value="Aldolase class I"/>
    <property type="match status" value="1"/>
</dbReference>
<name>A0A344LC05_9PSEU</name>
<dbReference type="GO" id="GO:0005975">
    <property type="term" value="P:carbohydrate metabolic process"/>
    <property type="evidence" value="ECO:0007669"/>
    <property type="project" value="InterPro"/>
</dbReference>
<dbReference type="RefSeq" id="WP_113694814.1">
    <property type="nucleotide sequence ID" value="NZ_CP015163.1"/>
</dbReference>
<dbReference type="GO" id="GO:0016832">
    <property type="term" value="F:aldehyde-lyase activity"/>
    <property type="evidence" value="ECO:0007669"/>
    <property type="project" value="InterPro"/>
</dbReference>
<dbReference type="GO" id="GO:0008270">
    <property type="term" value="F:zinc ion binding"/>
    <property type="evidence" value="ECO:0007669"/>
    <property type="project" value="InterPro"/>
</dbReference>
<proteinExistence type="predicted"/>
<dbReference type="EMBL" id="CP015163">
    <property type="protein sequence ID" value="AXB45579.1"/>
    <property type="molecule type" value="Genomic_DNA"/>
</dbReference>
<dbReference type="InterPro" id="IPR000771">
    <property type="entry name" value="FBA_II"/>
</dbReference>
<dbReference type="PANTHER" id="PTHR30304">
    <property type="entry name" value="D-TAGATOSE-1,6-BISPHOSPHATE ALDOLASE"/>
    <property type="match status" value="1"/>
</dbReference>
<reference evidence="3 4" key="1">
    <citation type="submission" date="2016-04" db="EMBL/GenBank/DDBJ databases">
        <title>Complete genome sequence and analysis of deep-sea sediment isolate, Amycolatopsis sp. WP1.</title>
        <authorList>
            <person name="Wang H."/>
            <person name="Chen S."/>
            <person name="Wu Q."/>
        </authorList>
    </citation>
    <scope>NUCLEOTIDE SEQUENCE [LARGE SCALE GENOMIC DNA]</scope>
    <source>
        <strain evidence="3 4">WP1</strain>
    </source>
</reference>
<dbReference type="PANTHER" id="PTHR30304:SF0">
    <property type="entry name" value="D-TAGATOSE-1,6-BISPHOSPHATE ALDOLASE SUBUNIT GATY-RELATED"/>
    <property type="match status" value="1"/>
</dbReference>
<dbReference type="Proteomes" id="UP000250434">
    <property type="component" value="Chromosome"/>
</dbReference>
<dbReference type="OrthoDB" id="9803995at2"/>
<keyword evidence="2" id="KW-0862">Zinc</keyword>
<feature type="binding site" evidence="2">
    <location>
        <position position="78"/>
    </location>
    <ligand>
        <name>Zn(2+)</name>
        <dbReference type="ChEBI" id="CHEBI:29105"/>
        <label>1</label>
        <note>catalytic</note>
    </ligand>
</feature>
<dbReference type="KEGG" id="aab:A4R43_26350"/>
<sequence length="248" mass="26184">MPLVSAREILRPGRVAFDVIQLEQLSAVIDGAQAVRSPVLLQISRAAVRYHGALAPIAAAALAAAKSATVPVALHFDHVDSLSRMTEVVELGFGSVLFRVSTSDLLVTREVVDYCHRNGVWVEAGLGGRVDPVNAGEFAAATGVDTLAVGARDGLPDLGLISRLRQRTGVPLALADCPVATDGELAAAVRAGVLRLTCTDLVRRVFADGVMEYRHRNPSVHDPCAYLAAGRDRLAAEVSRILELHGGS</sequence>
<evidence type="ECO:0000256" key="1">
    <source>
        <dbReference type="PIRSR" id="PIRSR001359-1"/>
    </source>
</evidence>
<protein>
    <recommendedName>
        <fullName evidence="5">Fructose-bisphosphate aldolase</fullName>
    </recommendedName>
</protein>
<dbReference type="PIRSF" id="PIRSF001359">
    <property type="entry name" value="F_bP_aldolase_II"/>
    <property type="match status" value="1"/>
</dbReference>
<organism evidence="3 4">
    <name type="scientific">Amycolatopsis albispora</name>
    <dbReference type="NCBI Taxonomy" id="1804986"/>
    <lineage>
        <taxon>Bacteria</taxon>
        <taxon>Bacillati</taxon>
        <taxon>Actinomycetota</taxon>
        <taxon>Actinomycetes</taxon>
        <taxon>Pseudonocardiales</taxon>
        <taxon>Pseudonocardiaceae</taxon>
        <taxon>Amycolatopsis</taxon>
    </lineage>
</organism>
<evidence type="ECO:0000256" key="2">
    <source>
        <dbReference type="PIRSR" id="PIRSR001359-3"/>
    </source>
</evidence>
<dbReference type="AlphaFoldDB" id="A0A344LC05"/>
<keyword evidence="2" id="KW-0479">Metal-binding</keyword>
<dbReference type="InterPro" id="IPR013785">
    <property type="entry name" value="Aldolase_TIM"/>
</dbReference>
<evidence type="ECO:0000313" key="4">
    <source>
        <dbReference type="Proteomes" id="UP000250434"/>
    </source>
</evidence>